<protein>
    <submittedName>
        <fullName evidence="1">Uncharacterized protein</fullName>
    </submittedName>
</protein>
<evidence type="ECO:0000313" key="1">
    <source>
        <dbReference type="EMBL" id="KAI3735029.1"/>
    </source>
</evidence>
<evidence type="ECO:0000313" key="2">
    <source>
        <dbReference type="Proteomes" id="UP001055879"/>
    </source>
</evidence>
<sequence length="67" mass="7888">MAIISCLWSIYVLNIKSYLCFLINLLYIDFLILASTERMEHVEMAKDSKASYCFDENSCLQNHKMKM</sequence>
<organism evidence="1 2">
    <name type="scientific">Arctium lappa</name>
    <name type="common">Greater burdock</name>
    <name type="synonym">Lappa major</name>
    <dbReference type="NCBI Taxonomy" id="4217"/>
    <lineage>
        <taxon>Eukaryota</taxon>
        <taxon>Viridiplantae</taxon>
        <taxon>Streptophyta</taxon>
        <taxon>Embryophyta</taxon>
        <taxon>Tracheophyta</taxon>
        <taxon>Spermatophyta</taxon>
        <taxon>Magnoliopsida</taxon>
        <taxon>eudicotyledons</taxon>
        <taxon>Gunneridae</taxon>
        <taxon>Pentapetalae</taxon>
        <taxon>asterids</taxon>
        <taxon>campanulids</taxon>
        <taxon>Asterales</taxon>
        <taxon>Asteraceae</taxon>
        <taxon>Carduoideae</taxon>
        <taxon>Cardueae</taxon>
        <taxon>Arctiinae</taxon>
        <taxon>Arctium</taxon>
    </lineage>
</organism>
<gene>
    <name evidence="1" type="ORF">L6452_14515</name>
</gene>
<dbReference type="Proteomes" id="UP001055879">
    <property type="component" value="Linkage Group LG04"/>
</dbReference>
<dbReference type="EMBL" id="CM042050">
    <property type="protein sequence ID" value="KAI3735029.1"/>
    <property type="molecule type" value="Genomic_DNA"/>
</dbReference>
<proteinExistence type="predicted"/>
<name>A0ACB9CL42_ARCLA</name>
<reference evidence="1 2" key="2">
    <citation type="journal article" date="2022" name="Mol. Ecol. Resour.">
        <title>The genomes of chicory, endive, great burdock and yacon provide insights into Asteraceae paleo-polyploidization history and plant inulin production.</title>
        <authorList>
            <person name="Fan W."/>
            <person name="Wang S."/>
            <person name="Wang H."/>
            <person name="Wang A."/>
            <person name="Jiang F."/>
            <person name="Liu H."/>
            <person name="Zhao H."/>
            <person name="Xu D."/>
            <person name="Zhang Y."/>
        </authorList>
    </citation>
    <scope>NUCLEOTIDE SEQUENCE [LARGE SCALE GENOMIC DNA]</scope>
    <source>
        <strain evidence="2">cv. Niubang</strain>
    </source>
</reference>
<reference evidence="2" key="1">
    <citation type="journal article" date="2022" name="Mol. Ecol. Resour.">
        <title>The genomes of chicory, endive, great burdock and yacon provide insights into Asteraceae palaeo-polyploidization history and plant inulin production.</title>
        <authorList>
            <person name="Fan W."/>
            <person name="Wang S."/>
            <person name="Wang H."/>
            <person name="Wang A."/>
            <person name="Jiang F."/>
            <person name="Liu H."/>
            <person name="Zhao H."/>
            <person name="Xu D."/>
            <person name="Zhang Y."/>
        </authorList>
    </citation>
    <scope>NUCLEOTIDE SEQUENCE [LARGE SCALE GENOMIC DNA]</scope>
    <source>
        <strain evidence="2">cv. Niubang</strain>
    </source>
</reference>
<comment type="caution">
    <text evidence="1">The sequence shown here is derived from an EMBL/GenBank/DDBJ whole genome shotgun (WGS) entry which is preliminary data.</text>
</comment>
<keyword evidence="2" id="KW-1185">Reference proteome</keyword>
<accession>A0ACB9CL42</accession>